<proteinExistence type="predicted"/>
<name>A0A6N3DW35_9FIRM</name>
<gene>
    <name evidence="1" type="ORF">RILFYP67_01593</name>
</gene>
<evidence type="ECO:0008006" key="2">
    <source>
        <dbReference type="Google" id="ProtNLM"/>
    </source>
</evidence>
<dbReference type="AlphaFoldDB" id="A0A6N3DW35"/>
<evidence type="ECO:0000313" key="1">
    <source>
        <dbReference type="EMBL" id="VYU31548.1"/>
    </source>
</evidence>
<organism evidence="1">
    <name type="scientific">Roseburia intestinalis</name>
    <dbReference type="NCBI Taxonomy" id="166486"/>
    <lineage>
        <taxon>Bacteria</taxon>
        <taxon>Bacillati</taxon>
        <taxon>Bacillota</taxon>
        <taxon>Clostridia</taxon>
        <taxon>Lachnospirales</taxon>
        <taxon>Lachnospiraceae</taxon>
        <taxon>Roseburia</taxon>
    </lineage>
</organism>
<sequence length="104" mass="11820">MADKVIEIFEMTDGIMKSGMSEKERNAMGYLISETTKEEREKIVAESLGNIDAACDGCMSGLVEMYQDYIDGKKELREINMEFNARYVKSEDMPGREGRGYQGR</sequence>
<dbReference type="EMBL" id="CACRUM010000066">
    <property type="protein sequence ID" value="VYU31548.1"/>
    <property type="molecule type" value="Genomic_DNA"/>
</dbReference>
<protein>
    <recommendedName>
        <fullName evidence="2">Purine biosynthesis protein PurH</fullName>
    </recommendedName>
</protein>
<accession>A0A6N3DW35</accession>
<reference evidence="1" key="1">
    <citation type="submission" date="2019-11" db="EMBL/GenBank/DDBJ databases">
        <authorList>
            <person name="Feng L."/>
        </authorList>
    </citation>
    <scope>NUCLEOTIDE SEQUENCE</scope>
    <source>
        <strain evidence="1">RintestinalisLFYP67</strain>
    </source>
</reference>